<name>A0ABM1XSM5_AEDAL</name>
<keyword evidence="3" id="KW-1185">Reference proteome</keyword>
<evidence type="ECO:0008006" key="4">
    <source>
        <dbReference type="Google" id="ProtNLM"/>
    </source>
</evidence>
<protein>
    <recommendedName>
        <fullName evidence="4">Cuticle protein</fullName>
    </recommendedName>
</protein>
<reference evidence="2" key="2">
    <citation type="submission" date="2025-05" db="UniProtKB">
        <authorList>
            <consortium name="EnsemblMetazoa"/>
        </authorList>
    </citation>
    <scope>IDENTIFICATION</scope>
    <source>
        <strain evidence="2">Foshan</strain>
    </source>
</reference>
<accession>A0ABM1XSM5</accession>
<evidence type="ECO:0000313" key="3">
    <source>
        <dbReference type="Proteomes" id="UP000069940"/>
    </source>
</evidence>
<dbReference type="RefSeq" id="XP_019564318.2">
    <property type="nucleotide sequence ID" value="XM_019708773.3"/>
</dbReference>
<reference evidence="3" key="1">
    <citation type="journal article" date="2015" name="Proc. Natl. Acad. Sci. U.S.A.">
        <title>Genome sequence of the Asian Tiger mosquito, Aedes albopictus, reveals insights into its biology, genetics, and evolution.</title>
        <authorList>
            <person name="Chen X.G."/>
            <person name="Jiang X."/>
            <person name="Gu J."/>
            <person name="Xu M."/>
            <person name="Wu Y."/>
            <person name="Deng Y."/>
            <person name="Zhang C."/>
            <person name="Bonizzoni M."/>
            <person name="Dermauw W."/>
            <person name="Vontas J."/>
            <person name="Armbruster P."/>
            <person name="Huang X."/>
            <person name="Yang Y."/>
            <person name="Zhang H."/>
            <person name="He W."/>
            <person name="Peng H."/>
            <person name="Liu Y."/>
            <person name="Wu K."/>
            <person name="Chen J."/>
            <person name="Lirakis M."/>
            <person name="Topalis P."/>
            <person name="Van Leeuwen T."/>
            <person name="Hall A.B."/>
            <person name="Jiang X."/>
            <person name="Thorpe C."/>
            <person name="Mueller R.L."/>
            <person name="Sun C."/>
            <person name="Waterhouse R.M."/>
            <person name="Yan G."/>
            <person name="Tu Z.J."/>
            <person name="Fang X."/>
            <person name="James A.A."/>
        </authorList>
    </citation>
    <scope>NUCLEOTIDE SEQUENCE [LARGE SCALE GENOMIC DNA]</scope>
    <source>
        <strain evidence="3">Foshan</strain>
    </source>
</reference>
<evidence type="ECO:0000313" key="2">
    <source>
        <dbReference type="EnsemblMetazoa" id="AALFPA23_002462.P2311"/>
    </source>
</evidence>
<dbReference type="EnsemblMetazoa" id="AALFPA23_002462.R2311">
    <property type="protein sequence ID" value="AALFPA23_002462.P2311"/>
    <property type="gene ID" value="AALFPA23_002462"/>
</dbReference>
<evidence type="ECO:0000256" key="1">
    <source>
        <dbReference type="SAM" id="SignalP"/>
    </source>
</evidence>
<feature type="chain" id="PRO_5045312474" description="Cuticle protein" evidence="1">
    <location>
        <begin position="19"/>
        <end position="126"/>
    </location>
</feature>
<dbReference type="Proteomes" id="UP000069940">
    <property type="component" value="Unassembled WGS sequence"/>
</dbReference>
<feature type="signal peptide" evidence="1">
    <location>
        <begin position="1"/>
        <end position="18"/>
    </location>
</feature>
<dbReference type="GeneID" id="109432439"/>
<dbReference type="PANTHER" id="PTHR12336:SF0">
    <property type="entry name" value="ADULT CUTICLE PROTEIN 1-RELATED"/>
    <property type="match status" value="1"/>
</dbReference>
<organism evidence="2 3">
    <name type="scientific">Aedes albopictus</name>
    <name type="common">Asian tiger mosquito</name>
    <name type="synonym">Stegomyia albopicta</name>
    <dbReference type="NCBI Taxonomy" id="7160"/>
    <lineage>
        <taxon>Eukaryota</taxon>
        <taxon>Metazoa</taxon>
        <taxon>Ecdysozoa</taxon>
        <taxon>Arthropoda</taxon>
        <taxon>Hexapoda</taxon>
        <taxon>Insecta</taxon>
        <taxon>Pterygota</taxon>
        <taxon>Neoptera</taxon>
        <taxon>Endopterygota</taxon>
        <taxon>Diptera</taxon>
        <taxon>Nematocera</taxon>
        <taxon>Culicoidea</taxon>
        <taxon>Culicidae</taxon>
        <taxon>Culicinae</taxon>
        <taxon>Aedini</taxon>
        <taxon>Aedes</taxon>
        <taxon>Stegomyia</taxon>
    </lineage>
</organism>
<dbReference type="InterPro" id="IPR031874">
    <property type="entry name" value="Cuticle_Acp1"/>
</dbReference>
<dbReference type="Pfam" id="PF15955">
    <property type="entry name" value="Cuticle_4"/>
    <property type="match status" value="1"/>
</dbReference>
<keyword evidence="1" id="KW-0732">Signal</keyword>
<sequence length="126" mass="13194">MKCIAAVVMVAFAVVAQASYAPLVYSAAPWAYTLPHTTVVQSNSAPKLIAAPWAYAPSAYGAPLAYASAPYYAYASAPLAYSAPALLLQKEARYLAANRGAIHEAPLPGHEMSQQQLNLEPAAGTN</sequence>
<proteinExistence type="predicted"/>
<dbReference type="PANTHER" id="PTHR12336">
    <property type="entry name" value="ADULT CUTICLE PROTEIN 1-RELATED"/>
    <property type="match status" value="1"/>
</dbReference>